<feature type="compositionally biased region" description="Basic and acidic residues" evidence="1">
    <location>
        <begin position="8"/>
        <end position="25"/>
    </location>
</feature>
<dbReference type="OrthoDB" id="275495at2157"/>
<sequence>MPDDDADDSRGTVRGDIDGERRDDDTVSEAIHHSKTGLIGDIADEELHDEATLSLTPEQHQRLKDGLHGSRFDDVRRASRRYLVVGSGSGESGERRRRVCARLGERRDAVAFRLEEFGFDDDDLDLWAPAFEVLSAQATWVIGVIEDFDGGHVWELGYLYRQQTSVRDVLWLLKRVYDDAEEQRAQYENGMAASHLAALENAVDDRVVEWSTLDELDSAVEQIP</sequence>
<dbReference type="Pfam" id="PF26508">
    <property type="entry name" value="DUF8170"/>
    <property type="match status" value="1"/>
</dbReference>
<dbReference type="Proteomes" id="UP000823588">
    <property type="component" value="Unassembled WGS sequence"/>
</dbReference>
<feature type="region of interest" description="Disordered" evidence="1">
    <location>
        <begin position="1"/>
        <end position="33"/>
    </location>
</feature>
<evidence type="ECO:0000313" key="3">
    <source>
        <dbReference type="Proteomes" id="UP000823588"/>
    </source>
</evidence>
<evidence type="ECO:0000313" key="2">
    <source>
        <dbReference type="EMBL" id="MBP1923721.1"/>
    </source>
</evidence>
<dbReference type="EMBL" id="JAGGKQ010000028">
    <property type="protein sequence ID" value="MBP1923721.1"/>
    <property type="molecule type" value="Genomic_DNA"/>
</dbReference>
<accession>A0A8T4GK11</accession>
<organism evidence="2 3">
    <name type="scientific">Halorubrum alkaliphilum</name>
    <dbReference type="NCBI Taxonomy" id="261290"/>
    <lineage>
        <taxon>Archaea</taxon>
        <taxon>Methanobacteriati</taxon>
        <taxon>Methanobacteriota</taxon>
        <taxon>Stenosarchaea group</taxon>
        <taxon>Halobacteria</taxon>
        <taxon>Halobacteriales</taxon>
        <taxon>Haloferacaceae</taxon>
        <taxon>Halorubrum</taxon>
    </lineage>
</organism>
<dbReference type="InterPro" id="IPR058483">
    <property type="entry name" value="DUF8170"/>
</dbReference>
<proteinExistence type="predicted"/>
<reference evidence="2" key="1">
    <citation type="submission" date="2021-03" db="EMBL/GenBank/DDBJ databases">
        <title>Genomic Encyclopedia of Type Strains, Phase IV (KMG-IV): sequencing the most valuable type-strain genomes for metagenomic binning, comparative biology and taxonomic classification.</title>
        <authorList>
            <person name="Goeker M."/>
        </authorList>
    </citation>
    <scope>NUCLEOTIDE SEQUENCE</scope>
    <source>
        <strain evidence="2">DSM 23564</strain>
    </source>
</reference>
<dbReference type="AlphaFoldDB" id="A0A8T4GK11"/>
<dbReference type="RefSeq" id="WP_209486758.1">
    <property type="nucleotide sequence ID" value="NZ_JAGGKQ010000028.1"/>
</dbReference>
<protein>
    <submittedName>
        <fullName evidence="2">Uncharacterized protein</fullName>
    </submittedName>
</protein>
<comment type="caution">
    <text evidence="2">The sequence shown here is derived from an EMBL/GenBank/DDBJ whole genome shotgun (WGS) entry which is preliminary data.</text>
</comment>
<gene>
    <name evidence="2" type="ORF">J2751_002766</name>
</gene>
<evidence type="ECO:0000256" key="1">
    <source>
        <dbReference type="SAM" id="MobiDB-lite"/>
    </source>
</evidence>
<name>A0A8T4GK11_9EURY</name>
<keyword evidence="3" id="KW-1185">Reference proteome</keyword>